<dbReference type="InterPro" id="IPR009270">
    <property type="entry name" value="DUF927"/>
</dbReference>
<accession>A0A193QKQ6</accession>
<dbReference type="EMBL" id="LN854557">
    <property type="protein sequence ID" value="CRL45779.1"/>
    <property type="molecule type" value="Genomic_DNA"/>
</dbReference>
<evidence type="ECO:0000313" key="3">
    <source>
        <dbReference type="Proteomes" id="UP000245838"/>
    </source>
</evidence>
<dbReference type="SMART" id="SM00493">
    <property type="entry name" value="TOPRIM"/>
    <property type="match status" value="1"/>
</dbReference>
<name>A0A193QKQ6_SODGM</name>
<proteinExistence type="predicted"/>
<feature type="domain" description="Toprim" evidence="1">
    <location>
        <begin position="101"/>
        <end position="180"/>
    </location>
</feature>
<dbReference type="InterPro" id="IPR006171">
    <property type="entry name" value="TOPRIM_dom"/>
</dbReference>
<evidence type="ECO:0000259" key="1">
    <source>
        <dbReference type="SMART" id="SM00493"/>
    </source>
</evidence>
<dbReference type="CDD" id="cd01029">
    <property type="entry name" value="TOPRIM_primases"/>
    <property type="match status" value="1"/>
</dbReference>
<gene>
    <name evidence="2" type="primary">traC</name>
    <name evidence="2" type="ORF">SGGMMB4_03825</name>
</gene>
<dbReference type="Gene3D" id="3.40.1360.10">
    <property type="match status" value="1"/>
</dbReference>
<dbReference type="Pfam" id="PF13362">
    <property type="entry name" value="Toprim_3"/>
    <property type="match status" value="1"/>
</dbReference>
<protein>
    <submittedName>
        <fullName evidence="2">DNA primase TraC</fullName>
    </submittedName>
</protein>
<reference evidence="2 3" key="1">
    <citation type="submission" date="2015-05" db="EMBL/GenBank/DDBJ databases">
        <authorList>
            <person name="Goodhead I."/>
        </authorList>
    </citation>
    <scope>NUCLEOTIDE SEQUENCE [LARGE SCALE GENOMIC DNA]</scope>
    <source>
        <strain evidence="3">morsitans</strain>
    </source>
</reference>
<evidence type="ECO:0000313" key="2">
    <source>
        <dbReference type="EMBL" id="CRL45779.1"/>
    </source>
</evidence>
<organism evidence="2 3">
    <name type="scientific">Sodalis glossinidius (strain morsitans)</name>
    <dbReference type="NCBI Taxonomy" id="343509"/>
    <lineage>
        <taxon>Bacteria</taxon>
        <taxon>Pseudomonadati</taxon>
        <taxon>Pseudomonadota</taxon>
        <taxon>Gammaproteobacteria</taxon>
        <taxon>Enterobacterales</taxon>
        <taxon>Bruguierivoracaceae</taxon>
        <taxon>Sodalis</taxon>
    </lineage>
</organism>
<dbReference type="RefSeq" id="WP_424540540.1">
    <property type="nucleotide sequence ID" value="NZ_LN854557.1"/>
</dbReference>
<dbReference type="Proteomes" id="UP000245838">
    <property type="component" value="Chromosome sggmmb4_Chromosome"/>
</dbReference>
<dbReference type="AlphaFoldDB" id="A0A193QKQ6"/>
<sequence>MSIPLPEKQPAKEKPLRPIAERVAALLKTTHIGESVYLNNKGLQGPHPLLKDGSLLLVLRTMAGTVTGAQTIRPTGENRLLAGTKKKAAFIPVGDIPENPDSVVIAEGYATALSLAVCGAEVILAAIDAGNLLSVAHAVRESWPQTPIIIAGDNDVTPEGKNVGKRAAEEAARAASCLFAVPPTDHKADWNDYRQQNGVEALQRAFMLSAVEPEMPVAEEVVPIEENIVSSTKLTVIEGGKKEKKATDPLKPRIESREEGVYWVEPKMDKDTGEIVNKEQWLCSAINVIGKGEDEKERYLILEWSKGKKKTVTRKAIRAADIGEREGWRMLKAGGVDVTTKSGLRATLGDWLQRSAGKEMWSITPRSGWHKGAYIMPDGSIIGEPEQPIMFNGGTAAAEAYSVEGTAES</sequence>
<dbReference type="InterPro" id="IPR034154">
    <property type="entry name" value="TOPRIM_DnaG/twinkle"/>
</dbReference>
<dbReference type="Pfam" id="PF06048">
    <property type="entry name" value="DUF927"/>
    <property type="match status" value="1"/>
</dbReference>